<dbReference type="Proteomes" id="UP000273270">
    <property type="component" value="Chromosome"/>
</dbReference>
<reference evidence="2 3" key="1">
    <citation type="submission" date="2018-06" db="EMBL/GenBank/DDBJ databases">
        <authorList>
            <consortium name="Pathogen Informatics"/>
            <person name="Doyle S."/>
        </authorList>
    </citation>
    <scope>NUCLEOTIDE SEQUENCE [LARGE SCALE GENOMIC DNA]</scope>
    <source>
        <strain evidence="2 3">NCTC13533</strain>
    </source>
</reference>
<keyword evidence="4" id="KW-1185">Reference proteome</keyword>
<reference evidence="4" key="2">
    <citation type="submission" date="2018-11" db="EMBL/GenBank/DDBJ databases">
        <title>Proposal to divide the Flavobacteriaceae and reorganize its genera based on Amino Acid Identity values calculated from whole genome sequences.</title>
        <authorList>
            <person name="Nicholson A.C."/>
            <person name="Gulvik C.A."/>
            <person name="Whitney A.M."/>
            <person name="Humrighouse B.W."/>
            <person name="Bell M."/>
            <person name="Holmes B."/>
            <person name="Steigerwalt A.G."/>
            <person name="Villarma A."/>
            <person name="Sheth M."/>
            <person name="Batra D."/>
            <person name="Pryor J."/>
            <person name="Bernardet J.-F."/>
            <person name="Hugo C."/>
            <person name="Kampfer P."/>
            <person name="Newman J."/>
            <person name="McQuiston J.R."/>
        </authorList>
    </citation>
    <scope>NUCLEOTIDE SEQUENCE [LARGE SCALE GENOMIC DNA]</scope>
    <source>
        <strain evidence="4">G0188</strain>
    </source>
</reference>
<evidence type="ECO:0000313" key="1">
    <source>
        <dbReference type="EMBL" id="AZA47606.1"/>
    </source>
</evidence>
<name>A0A1M7CMH7_CHRCU</name>
<evidence type="ECO:0000313" key="3">
    <source>
        <dbReference type="Proteomes" id="UP000255224"/>
    </source>
</evidence>
<dbReference type="AlphaFoldDB" id="A0A1M7CMH7"/>
<dbReference type="KEGG" id="ccau:EG346_05120"/>
<sequence length="89" mass="9162">MKKTLRLKGGIPLSRKDLKNITGGLIDFVNYDPSNECQNATEIVPIGCPCNSKSYCSRRFGPGAIGNQGGPSTIEGACIGGVCAGSTGV</sequence>
<accession>A0A376EMQ8</accession>
<dbReference type="RefSeq" id="WP_073330645.1">
    <property type="nucleotide sequence ID" value="NZ_CP033920.1"/>
</dbReference>
<evidence type="ECO:0000313" key="2">
    <source>
        <dbReference type="EMBL" id="STD10824.1"/>
    </source>
</evidence>
<protein>
    <submittedName>
        <fullName evidence="2">Uncharacterized protein</fullName>
    </submittedName>
</protein>
<dbReference type="Proteomes" id="UP000255224">
    <property type="component" value="Unassembled WGS sequence"/>
</dbReference>
<evidence type="ECO:0000313" key="4">
    <source>
        <dbReference type="Proteomes" id="UP000273270"/>
    </source>
</evidence>
<organism evidence="2 3">
    <name type="scientific">Chryseobacterium carnipullorum</name>
    <dbReference type="NCBI Taxonomy" id="1124835"/>
    <lineage>
        <taxon>Bacteria</taxon>
        <taxon>Pseudomonadati</taxon>
        <taxon>Bacteroidota</taxon>
        <taxon>Flavobacteriia</taxon>
        <taxon>Flavobacteriales</taxon>
        <taxon>Weeksellaceae</taxon>
        <taxon>Chryseobacterium group</taxon>
        <taxon>Chryseobacterium</taxon>
    </lineage>
</organism>
<accession>A0A1M7CMH7</accession>
<dbReference type="EMBL" id="UFVQ01000003">
    <property type="protein sequence ID" value="STD10824.1"/>
    <property type="molecule type" value="Genomic_DNA"/>
</dbReference>
<dbReference type="EMBL" id="CP033920">
    <property type="protein sequence ID" value="AZA47606.1"/>
    <property type="molecule type" value="Genomic_DNA"/>
</dbReference>
<gene>
    <name evidence="1" type="ORF">EG346_05120</name>
    <name evidence="2" type="ORF">NCTC13533_04903</name>
</gene>
<reference evidence="1" key="3">
    <citation type="submission" date="2018-11" db="EMBL/GenBank/DDBJ databases">
        <title>Proposal to divide the Flavobacteriaceae and reorganize its genera based on Amino Acid Identity values calculated from whole genome sequences.</title>
        <authorList>
            <person name="Nicholson A.C."/>
            <person name="Gulvik C.A."/>
            <person name="Whitney A.M."/>
            <person name="Humrighouse B.W."/>
            <person name="Bell M."/>
            <person name="Holmes B."/>
            <person name="Steigerwalt A."/>
            <person name="Villarma A."/>
            <person name="Sheth M."/>
            <person name="Batra D."/>
            <person name="Pryor J."/>
            <person name="Bernardet J.-F."/>
            <person name="Hugo C."/>
            <person name="Kampfer P."/>
            <person name="Newman J."/>
            <person name="Mcquiston J.R."/>
        </authorList>
    </citation>
    <scope>NUCLEOTIDE SEQUENCE [LARGE SCALE GENOMIC DNA]</scope>
    <source>
        <strain evidence="1">G0188</strain>
    </source>
</reference>
<proteinExistence type="predicted"/>